<feature type="transmembrane region" description="Helical" evidence="5">
    <location>
        <begin position="156"/>
        <end position="175"/>
    </location>
</feature>
<dbReference type="Gene3D" id="1.10.3730.20">
    <property type="match status" value="1"/>
</dbReference>
<dbReference type="EMBL" id="BAABFC010000012">
    <property type="protein sequence ID" value="GAA4499678.1"/>
    <property type="molecule type" value="Genomic_DNA"/>
</dbReference>
<dbReference type="Proteomes" id="UP001501321">
    <property type="component" value="Unassembled WGS sequence"/>
</dbReference>
<dbReference type="InterPro" id="IPR050638">
    <property type="entry name" value="AA-Vitamin_Transporters"/>
</dbReference>
<dbReference type="SUPFAM" id="SSF103481">
    <property type="entry name" value="Multidrug resistance efflux transporter EmrE"/>
    <property type="match status" value="2"/>
</dbReference>
<keyword evidence="8" id="KW-1185">Reference proteome</keyword>
<feature type="transmembrane region" description="Helical" evidence="5">
    <location>
        <begin position="130"/>
        <end position="150"/>
    </location>
</feature>
<gene>
    <name evidence="7" type="ORF">GCM10023095_20220</name>
</gene>
<evidence type="ECO:0000256" key="5">
    <source>
        <dbReference type="SAM" id="Phobius"/>
    </source>
</evidence>
<feature type="transmembrane region" description="Helical" evidence="5">
    <location>
        <begin position="98"/>
        <end position="118"/>
    </location>
</feature>
<dbReference type="RefSeq" id="WP_345012643.1">
    <property type="nucleotide sequence ID" value="NZ_BAABFC010000012.1"/>
</dbReference>
<keyword evidence="2 5" id="KW-0812">Transmembrane</keyword>
<dbReference type="PANTHER" id="PTHR32322:SF9">
    <property type="entry name" value="AMINO-ACID METABOLITE EFFLUX PUMP-RELATED"/>
    <property type="match status" value="1"/>
</dbReference>
<name>A0ABP8QCA7_9GAMM</name>
<evidence type="ECO:0000313" key="8">
    <source>
        <dbReference type="Proteomes" id="UP001501321"/>
    </source>
</evidence>
<feature type="transmembrane region" description="Helical" evidence="5">
    <location>
        <begin position="187"/>
        <end position="203"/>
    </location>
</feature>
<dbReference type="PANTHER" id="PTHR32322">
    <property type="entry name" value="INNER MEMBRANE TRANSPORTER"/>
    <property type="match status" value="1"/>
</dbReference>
<evidence type="ECO:0000256" key="2">
    <source>
        <dbReference type="ARBA" id="ARBA00022692"/>
    </source>
</evidence>
<evidence type="ECO:0000256" key="1">
    <source>
        <dbReference type="ARBA" id="ARBA00004141"/>
    </source>
</evidence>
<feature type="domain" description="EamA" evidence="6">
    <location>
        <begin position="8"/>
        <end position="140"/>
    </location>
</feature>
<feature type="transmembrane region" description="Helical" evidence="5">
    <location>
        <begin position="215"/>
        <end position="234"/>
    </location>
</feature>
<dbReference type="Pfam" id="PF00892">
    <property type="entry name" value="EamA"/>
    <property type="match status" value="2"/>
</dbReference>
<feature type="transmembrane region" description="Helical" evidence="5">
    <location>
        <begin position="7"/>
        <end position="26"/>
    </location>
</feature>
<dbReference type="InterPro" id="IPR037185">
    <property type="entry name" value="EmrE-like"/>
</dbReference>
<protein>
    <submittedName>
        <fullName evidence="7">DMT family transporter</fullName>
    </submittedName>
</protein>
<accession>A0ABP8QCA7</accession>
<feature type="domain" description="EamA" evidence="6">
    <location>
        <begin position="157"/>
        <end position="293"/>
    </location>
</feature>
<dbReference type="InterPro" id="IPR000620">
    <property type="entry name" value="EamA_dom"/>
</dbReference>
<feature type="transmembrane region" description="Helical" evidence="5">
    <location>
        <begin position="280"/>
        <end position="301"/>
    </location>
</feature>
<reference evidence="8" key="1">
    <citation type="journal article" date="2019" name="Int. J. Syst. Evol. Microbiol.">
        <title>The Global Catalogue of Microorganisms (GCM) 10K type strain sequencing project: providing services to taxonomists for standard genome sequencing and annotation.</title>
        <authorList>
            <consortium name="The Broad Institute Genomics Platform"/>
            <consortium name="The Broad Institute Genome Sequencing Center for Infectious Disease"/>
            <person name="Wu L."/>
            <person name="Ma J."/>
        </authorList>
    </citation>
    <scope>NUCLEOTIDE SEQUENCE [LARGE SCALE GENOMIC DNA]</scope>
    <source>
        <strain evidence="8">JCM 32226</strain>
    </source>
</reference>
<feature type="transmembrane region" description="Helical" evidence="5">
    <location>
        <begin position="246"/>
        <end position="268"/>
    </location>
</feature>
<keyword evidence="3 5" id="KW-1133">Transmembrane helix</keyword>
<comment type="caution">
    <text evidence="7">The sequence shown here is derived from an EMBL/GenBank/DDBJ whole genome shotgun (WGS) entry which is preliminary data.</text>
</comment>
<organism evidence="7 8">
    <name type="scientific">Pseudaeromonas paramecii</name>
    <dbReference type="NCBI Taxonomy" id="2138166"/>
    <lineage>
        <taxon>Bacteria</taxon>
        <taxon>Pseudomonadati</taxon>
        <taxon>Pseudomonadota</taxon>
        <taxon>Gammaproteobacteria</taxon>
        <taxon>Aeromonadales</taxon>
        <taxon>Aeromonadaceae</taxon>
        <taxon>Pseudaeromonas</taxon>
    </lineage>
</organism>
<sequence length="313" mass="34180">MQERPVVGFILACTTMLLWGALPIALHQLLTVLDPFTLTWFRFSLSALLLGAGLAWQGGWPSLSHLLRHKGLLAVAVLGLGFNYLFCLLSLQRLDPESFNVLIQLGPILLMLMSVLLYRESFTRVQQMGALLLLVGLLLFFHDRLGLLVSQLSGESLGIVLAVVAASCWACYGLAQKRLIQSVPAQQVMLVVYLACSAAYLPFSAPSELIGMSGTLWWILLFASLNTVVSYGAFSEALRFWSATKISAVLTQVPLVTILLSHLLALLWPDFARRVPDGWAILGACLVVGGAQLTVLGNGLWDYLRRRGDVGSL</sequence>
<feature type="transmembrane region" description="Helical" evidence="5">
    <location>
        <begin position="72"/>
        <end position="92"/>
    </location>
</feature>
<evidence type="ECO:0000256" key="3">
    <source>
        <dbReference type="ARBA" id="ARBA00022989"/>
    </source>
</evidence>
<feature type="transmembrane region" description="Helical" evidence="5">
    <location>
        <begin position="38"/>
        <end position="60"/>
    </location>
</feature>
<evidence type="ECO:0000256" key="4">
    <source>
        <dbReference type="ARBA" id="ARBA00023136"/>
    </source>
</evidence>
<comment type="subcellular location">
    <subcellularLocation>
        <location evidence="1">Membrane</location>
        <topology evidence="1">Multi-pass membrane protein</topology>
    </subcellularLocation>
</comment>
<evidence type="ECO:0000313" key="7">
    <source>
        <dbReference type="EMBL" id="GAA4499678.1"/>
    </source>
</evidence>
<evidence type="ECO:0000259" key="6">
    <source>
        <dbReference type="Pfam" id="PF00892"/>
    </source>
</evidence>
<keyword evidence="4 5" id="KW-0472">Membrane</keyword>
<proteinExistence type="predicted"/>